<name>A0A746URB8_SALER</name>
<dbReference type="EMBL" id="DAAVCC010000004">
    <property type="protein sequence ID" value="HAF4179944.1"/>
    <property type="molecule type" value="Genomic_DNA"/>
</dbReference>
<dbReference type="AlphaFoldDB" id="A0A746URB8"/>
<gene>
    <name evidence="1" type="ORF">G8J39_002415</name>
</gene>
<reference evidence="1" key="1">
    <citation type="journal article" date="2018" name="Genome Biol.">
        <title>SKESA: strategic k-mer extension for scrupulous assemblies.</title>
        <authorList>
            <person name="Souvorov A."/>
            <person name="Agarwala R."/>
            <person name="Lipman D.J."/>
        </authorList>
    </citation>
    <scope>NUCLEOTIDE SEQUENCE</scope>
    <source>
        <strain evidence="1">MA.JE_S09-001708</strain>
    </source>
</reference>
<organism evidence="1">
    <name type="scientific">Salmonella enterica</name>
    <name type="common">Salmonella choleraesuis</name>
    <dbReference type="NCBI Taxonomy" id="28901"/>
    <lineage>
        <taxon>Bacteria</taxon>
        <taxon>Pseudomonadati</taxon>
        <taxon>Pseudomonadota</taxon>
        <taxon>Gammaproteobacteria</taxon>
        <taxon>Enterobacterales</taxon>
        <taxon>Enterobacteriaceae</taxon>
        <taxon>Salmonella</taxon>
    </lineage>
</organism>
<comment type="caution">
    <text evidence="1">The sequence shown here is derived from an EMBL/GenBank/DDBJ whole genome shotgun (WGS) entry which is preliminary data.</text>
</comment>
<evidence type="ECO:0000313" key="1">
    <source>
        <dbReference type="EMBL" id="HAF4179944.1"/>
    </source>
</evidence>
<proteinExistence type="predicted"/>
<protein>
    <submittedName>
        <fullName evidence="1">Uncharacterized protein</fullName>
    </submittedName>
</protein>
<reference evidence="1" key="2">
    <citation type="submission" date="2020-02" db="EMBL/GenBank/DDBJ databases">
        <authorList>
            <consortium name="NCBI Pathogen Detection Project"/>
        </authorList>
    </citation>
    <scope>NUCLEOTIDE SEQUENCE</scope>
    <source>
        <strain evidence="1">MA.JE_S09-001708</strain>
    </source>
</reference>
<sequence length="108" mass="12273">MTTNKQDLDDALDFDLFEGDFGTPCDTELSNKIVTSRGEYKCHICAGEILKGEIHRSAKWKFDGELMPYRCCNECCVAMVKSVNGEYEEEDPIEARYALGHQRRGWAA</sequence>
<accession>A0A746URB8</accession>